<proteinExistence type="inferred from homology"/>
<dbReference type="SUPFAM" id="SSF51735">
    <property type="entry name" value="NAD(P)-binding Rossmann-fold domains"/>
    <property type="match status" value="1"/>
</dbReference>
<evidence type="ECO:0000313" key="4">
    <source>
        <dbReference type="EMBL" id="KAL3517132.1"/>
    </source>
</evidence>
<evidence type="ECO:0000256" key="3">
    <source>
        <dbReference type="ARBA" id="ARBA00023002"/>
    </source>
</evidence>
<accession>A0ABD2ZFF6</accession>
<dbReference type="Proteomes" id="UP001630127">
    <property type="component" value="Unassembled WGS sequence"/>
</dbReference>
<evidence type="ECO:0000313" key="5">
    <source>
        <dbReference type="Proteomes" id="UP001630127"/>
    </source>
</evidence>
<protein>
    <submittedName>
        <fullName evidence="4">Uncharacterized protein</fullName>
    </submittedName>
</protein>
<organism evidence="4 5">
    <name type="scientific">Cinchona calisaya</name>
    <dbReference type="NCBI Taxonomy" id="153742"/>
    <lineage>
        <taxon>Eukaryota</taxon>
        <taxon>Viridiplantae</taxon>
        <taxon>Streptophyta</taxon>
        <taxon>Embryophyta</taxon>
        <taxon>Tracheophyta</taxon>
        <taxon>Spermatophyta</taxon>
        <taxon>Magnoliopsida</taxon>
        <taxon>eudicotyledons</taxon>
        <taxon>Gunneridae</taxon>
        <taxon>Pentapetalae</taxon>
        <taxon>asterids</taxon>
        <taxon>lamiids</taxon>
        <taxon>Gentianales</taxon>
        <taxon>Rubiaceae</taxon>
        <taxon>Cinchonoideae</taxon>
        <taxon>Cinchoneae</taxon>
        <taxon>Cinchona</taxon>
    </lineage>
</organism>
<dbReference type="InterPro" id="IPR036291">
    <property type="entry name" value="NAD(P)-bd_dom_sf"/>
</dbReference>
<keyword evidence="5" id="KW-1185">Reference proteome</keyword>
<evidence type="ECO:0000256" key="1">
    <source>
        <dbReference type="ARBA" id="ARBA00006484"/>
    </source>
</evidence>
<dbReference type="Gene3D" id="3.40.50.720">
    <property type="entry name" value="NAD(P)-binding Rossmann-like Domain"/>
    <property type="match status" value="1"/>
</dbReference>
<keyword evidence="2" id="KW-0521">NADP</keyword>
<gene>
    <name evidence="4" type="ORF">ACH5RR_024034</name>
</gene>
<dbReference type="PANTHER" id="PTHR43490">
    <property type="entry name" value="(+)-NEOMENTHOL DEHYDROGENASE"/>
    <property type="match status" value="1"/>
</dbReference>
<feature type="non-terminal residue" evidence="4">
    <location>
        <position position="62"/>
    </location>
</feature>
<reference evidence="4 5" key="1">
    <citation type="submission" date="2024-11" db="EMBL/GenBank/DDBJ databases">
        <title>A near-complete genome assembly of Cinchona calisaya.</title>
        <authorList>
            <person name="Lian D.C."/>
            <person name="Zhao X.W."/>
            <person name="Wei L."/>
        </authorList>
    </citation>
    <scope>NUCLEOTIDE SEQUENCE [LARGE SCALE GENOMIC DNA]</scope>
    <source>
        <tissue evidence="4">Nenye</tissue>
    </source>
</reference>
<sequence>MNAYTRILAKKFPNFKVNCLCPGFVITDINDNIGWMSVEEGAEGPVKLALLPDDGLSVLFFS</sequence>
<evidence type="ECO:0000256" key="2">
    <source>
        <dbReference type="ARBA" id="ARBA00022857"/>
    </source>
</evidence>
<comment type="similarity">
    <text evidence="1">Belongs to the short-chain dehydrogenases/reductases (SDR) family.</text>
</comment>
<dbReference type="GO" id="GO:0016491">
    <property type="term" value="F:oxidoreductase activity"/>
    <property type="evidence" value="ECO:0007669"/>
    <property type="project" value="UniProtKB-KW"/>
</dbReference>
<keyword evidence="3" id="KW-0560">Oxidoreductase</keyword>
<dbReference type="AlphaFoldDB" id="A0ABD2ZFF6"/>
<name>A0ABD2ZFF6_9GENT</name>
<dbReference type="EMBL" id="JBJUIK010000010">
    <property type="protein sequence ID" value="KAL3517132.1"/>
    <property type="molecule type" value="Genomic_DNA"/>
</dbReference>
<dbReference type="PANTHER" id="PTHR43490:SF98">
    <property type="entry name" value="OS02G0640600 PROTEIN"/>
    <property type="match status" value="1"/>
</dbReference>
<comment type="caution">
    <text evidence="4">The sequence shown here is derived from an EMBL/GenBank/DDBJ whole genome shotgun (WGS) entry which is preliminary data.</text>
</comment>